<name>A0A1Q9D779_SYMMI</name>
<dbReference type="GO" id="GO:0015977">
    <property type="term" value="P:carbon fixation"/>
    <property type="evidence" value="ECO:0007669"/>
    <property type="project" value="UniProtKB-KW"/>
</dbReference>
<evidence type="ECO:0000259" key="13">
    <source>
        <dbReference type="Pfam" id="PF05050"/>
    </source>
</evidence>
<comment type="similarity">
    <text evidence="2">Belongs to the PEPCase type 1 family.</text>
</comment>
<evidence type="ECO:0000256" key="1">
    <source>
        <dbReference type="ARBA" id="ARBA00001946"/>
    </source>
</evidence>
<keyword evidence="11" id="KW-0175">Coiled coil</keyword>
<feature type="repeat" description="PPR" evidence="8">
    <location>
        <begin position="2551"/>
        <end position="2585"/>
    </location>
</feature>
<evidence type="ECO:0000256" key="11">
    <source>
        <dbReference type="SAM" id="Coils"/>
    </source>
</evidence>
<feature type="active site" evidence="9">
    <location>
        <position position="1230"/>
    </location>
</feature>
<reference evidence="14 15" key="1">
    <citation type="submission" date="2016-02" db="EMBL/GenBank/DDBJ databases">
        <title>Genome analysis of coral dinoflagellate symbionts highlights evolutionary adaptations to a symbiotic lifestyle.</title>
        <authorList>
            <person name="Aranda M."/>
            <person name="Li Y."/>
            <person name="Liew Y.J."/>
            <person name="Baumgarten S."/>
            <person name="Simakov O."/>
            <person name="Wilson M."/>
            <person name="Piel J."/>
            <person name="Ashoor H."/>
            <person name="Bougouffa S."/>
            <person name="Bajic V.B."/>
            <person name="Ryu T."/>
            <person name="Ravasi T."/>
            <person name="Bayer T."/>
            <person name="Micklem G."/>
            <person name="Kim H."/>
            <person name="Bhak J."/>
            <person name="Lajeunesse T.C."/>
            <person name="Voolstra C.R."/>
        </authorList>
    </citation>
    <scope>NUCLEOTIDE SEQUENCE [LARGE SCALE GENOMIC DNA]</scope>
    <source>
        <strain evidence="14 15">CCMP2467</strain>
    </source>
</reference>
<evidence type="ECO:0000313" key="15">
    <source>
        <dbReference type="Proteomes" id="UP000186817"/>
    </source>
</evidence>
<dbReference type="PROSITE" id="PS00393">
    <property type="entry name" value="PEPCASE_2"/>
    <property type="match status" value="1"/>
</dbReference>
<evidence type="ECO:0000256" key="8">
    <source>
        <dbReference type="PROSITE-ProRule" id="PRU00708"/>
    </source>
</evidence>
<dbReference type="InterPro" id="IPR022805">
    <property type="entry name" value="PEP_COase_bac/pln-type"/>
</dbReference>
<dbReference type="Gene3D" id="3.40.50.150">
    <property type="entry name" value="Vaccinia Virus protein VP39"/>
    <property type="match status" value="1"/>
</dbReference>
<dbReference type="Pfam" id="PF13041">
    <property type="entry name" value="PPR_2"/>
    <property type="match status" value="1"/>
</dbReference>
<evidence type="ECO:0000256" key="10">
    <source>
        <dbReference type="PROSITE-ProRule" id="PRU10112"/>
    </source>
</evidence>
<evidence type="ECO:0000256" key="9">
    <source>
        <dbReference type="PROSITE-ProRule" id="PRU10111"/>
    </source>
</evidence>
<comment type="catalytic activity">
    <reaction evidence="7">
        <text>oxaloacetate + phosphate = phosphoenolpyruvate + hydrogencarbonate</text>
        <dbReference type="Rhea" id="RHEA:28370"/>
        <dbReference type="ChEBI" id="CHEBI:16452"/>
        <dbReference type="ChEBI" id="CHEBI:17544"/>
        <dbReference type="ChEBI" id="CHEBI:43474"/>
        <dbReference type="ChEBI" id="CHEBI:58702"/>
        <dbReference type="EC" id="4.1.1.31"/>
    </reaction>
</comment>
<dbReference type="SUPFAM" id="SSF53335">
    <property type="entry name" value="S-adenosyl-L-methionine-dependent methyltransferases"/>
    <property type="match status" value="1"/>
</dbReference>
<dbReference type="PRINTS" id="PR00150">
    <property type="entry name" value="PEPCARBXLASE"/>
</dbReference>
<feature type="repeat" description="PPR" evidence="8">
    <location>
        <begin position="2516"/>
        <end position="2550"/>
    </location>
</feature>
<dbReference type="InterPro" id="IPR018129">
    <property type="entry name" value="PEP_COase_Lys_AS"/>
</dbReference>
<evidence type="ECO:0000313" key="14">
    <source>
        <dbReference type="EMBL" id="OLP90988.1"/>
    </source>
</evidence>
<feature type="region of interest" description="Disordered" evidence="12">
    <location>
        <begin position="1089"/>
        <end position="1110"/>
    </location>
</feature>
<dbReference type="InterPro" id="IPR002885">
    <property type="entry name" value="PPR_rpt"/>
</dbReference>
<accession>A0A1Q9D779</accession>
<keyword evidence="15" id="KW-1185">Reference proteome</keyword>
<keyword evidence="14" id="KW-0670">Pyruvate</keyword>
<dbReference type="OrthoDB" id="423589at2759"/>
<feature type="active site" evidence="10">
    <location>
        <position position="1673"/>
    </location>
</feature>
<dbReference type="PROSITE" id="PS51375">
    <property type="entry name" value="PPR"/>
    <property type="match status" value="3"/>
</dbReference>
<feature type="domain" description="Methyltransferase FkbM" evidence="13">
    <location>
        <begin position="2797"/>
        <end position="2967"/>
    </location>
</feature>
<dbReference type="InterPro" id="IPR033129">
    <property type="entry name" value="PEPCASE_His_AS"/>
</dbReference>
<evidence type="ECO:0000256" key="2">
    <source>
        <dbReference type="ARBA" id="ARBA00008346"/>
    </source>
</evidence>
<comment type="caution">
    <text evidence="14">The sequence shown here is derived from an EMBL/GenBank/DDBJ whole genome shotgun (WGS) entry which is preliminary data.</text>
</comment>
<protein>
    <recommendedName>
        <fullName evidence="3">phosphoenolpyruvate carboxylase</fullName>
        <ecNumber evidence="3">4.1.1.31</ecNumber>
    </recommendedName>
</protein>
<dbReference type="NCBIfam" id="TIGR00756">
    <property type="entry name" value="PPR"/>
    <property type="match status" value="1"/>
</dbReference>
<dbReference type="InterPro" id="IPR021135">
    <property type="entry name" value="PEP_COase"/>
</dbReference>
<feature type="coiled-coil region" evidence="11">
    <location>
        <begin position="719"/>
        <end position="777"/>
    </location>
</feature>
<evidence type="ECO:0000256" key="12">
    <source>
        <dbReference type="SAM" id="MobiDB-lite"/>
    </source>
</evidence>
<evidence type="ECO:0000256" key="3">
    <source>
        <dbReference type="ARBA" id="ARBA00012305"/>
    </source>
</evidence>
<dbReference type="SUPFAM" id="SSF51621">
    <property type="entry name" value="Phosphoenolpyruvate/pyruvate domain"/>
    <property type="match status" value="1"/>
</dbReference>
<dbReference type="EC" id="4.1.1.31" evidence="3"/>
<gene>
    <name evidence="14" type="primary">PPC16</name>
    <name evidence="14" type="ORF">AK812_SmicGene27374</name>
</gene>
<dbReference type="SUPFAM" id="SSF48452">
    <property type="entry name" value="TPR-like"/>
    <property type="match status" value="1"/>
</dbReference>
<evidence type="ECO:0000256" key="4">
    <source>
        <dbReference type="ARBA" id="ARBA00022842"/>
    </source>
</evidence>
<organism evidence="14 15">
    <name type="scientific">Symbiodinium microadriaticum</name>
    <name type="common">Dinoflagellate</name>
    <name type="synonym">Zooxanthella microadriatica</name>
    <dbReference type="NCBI Taxonomy" id="2951"/>
    <lineage>
        <taxon>Eukaryota</taxon>
        <taxon>Sar</taxon>
        <taxon>Alveolata</taxon>
        <taxon>Dinophyceae</taxon>
        <taxon>Suessiales</taxon>
        <taxon>Symbiodiniaceae</taxon>
        <taxon>Symbiodinium</taxon>
    </lineage>
</organism>
<dbReference type="InterPro" id="IPR006342">
    <property type="entry name" value="FkbM_mtfrase"/>
</dbReference>
<dbReference type="EMBL" id="LSRX01000685">
    <property type="protein sequence ID" value="OLP90988.1"/>
    <property type="molecule type" value="Genomic_DNA"/>
</dbReference>
<dbReference type="PANTHER" id="PTHR30523">
    <property type="entry name" value="PHOSPHOENOLPYRUVATE CARBOXYLASE"/>
    <property type="match status" value="1"/>
</dbReference>
<dbReference type="PROSITE" id="PS00781">
    <property type="entry name" value="PEPCASE_1"/>
    <property type="match status" value="1"/>
</dbReference>
<keyword evidence="6" id="KW-0120">Carbon dioxide fixation</keyword>
<dbReference type="PANTHER" id="PTHR30523:SF6">
    <property type="entry name" value="PHOSPHOENOLPYRUVATE CARBOXYLASE"/>
    <property type="match status" value="1"/>
</dbReference>
<dbReference type="Gene3D" id="1.25.40.10">
    <property type="entry name" value="Tetratricopeptide repeat domain"/>
    <property type="match status" value="4"/>
</dbReference>
<dbReference type="Proteomes" id="UP000186817">
    <property type="component" value="Unassembled WGS sequence"/>
</dbReference>
<dbReference type="GO" id="GO:0008964">
    <property type="term" value="F:phosphoenolpyruvate carboxylase activity"/>
    <property type="evidence" value="ECO:0007669"/>
    <property type="project" value="UniProtKB-EC"/>
</dbReference>
<sequence>MMAQKQRPLATCGREVKPQPLADLGVASGGTDCLPDSQLLQSLKCTTLTVINQSFDPQLLRLDEQESKRKANDYSTTFFKTTKLLYDDKVIWERSDRQFCDDGGFRGMERDLEDSGGHADGLLYRVFYTCPLDYVTERKWGRRSSEGTFDNVACGTAEDFPSGPKGICVLSWGAPTLKSKKSLRPRDAVTVDPRSWSPIAAELQSRDLAGRAQFKPVEKGSLLRVRAYGRTHDVYLSECRKLLFCRAGILRRSGVPEYEPPEPIHVQQLLRKKGLRYPYQEGGREDPVKATARRENYARALEKAKEAVALSPSDPLNWETLGNAYVGNFFVNAKRPDEIKRALIAYEKGDAAYKKLGKRNPTLHFNRGMAAKYVEDYDLASRSLATAHEIGAAGAAEERRKVLALVDSLKEHLHKKSDKTKKLKDLSPAFPDNSAYSTIKAEISAFWRLQGCAQTVGGIVASDPLEISEQCPAASLWLKFYLFPGFRPACRAEGLPGITPLNGVSPTRHVPRLLVQVRKKNKGDQLDQSSQESQKIRKVSTLCTQIIAEAAPESHEGKHAEAQKAPHPIEEEKVSSFAPSRGALYSFGSGVLLVALLMLGLWVLQVRQHHAVEELLMKQDKAHIREVRQLNQRLEEMSDQKTVLLWLMAVESETLAAKLQMRTEAVDSSTREKALRDLRGELKSAREVLQIRWLEKSQEENATVAHFVEQLSRDTGTLAEAVEQDRENLEKSKAVLTLQAREIRQLRHELEESNSKQKRLRQESSSQQKALKEIREQLVKASLMQKTIVDSSASWKHKLQAKKHAAQAVGKLEAQLAQQENLVQSPSCSDIRGFAEMSFMILEGLLQQLQHRTAERDAGKLRLVQLRRRMQEQEVKTLEVQRDAISQRLERIPDLDTEEEAFLCLVIPKGRPIFVVKPPMAREDIFCGWKTSCWEASQEIPRREDQLLTKPGVSKKDLQAGKRAAGSLAARVVTLLDRPGEVPIITICCDMSGELFAMSFYNTEFQKLQQAIVPCKTVLAVINPPERFNDNTCVPSRGPKSSRFGSSNLTVRAPYLALHRSVAMASASDMLRDFEMLRSHLMAVLRAHEQGSEPVGSPRSAWTGDAAGESEGPTILPRSVLGLTDLIEEYGLKGQAVFQKIADFVAKMTPSELQVAGRVLMDTSLQADLAESHHRLRETKAVVSHEDDQSDMANRTWKFLMKKMVAEGVKPEKIREALANQKIELVLTAHPTEAQRRSALKKHEDMLNYLQRYDGKDSLTPGQLQGLDDDIKAVQWSCWRTNTVRRTRPTPEGEARNGMLVIEDTVWKAVPEYYRRIDRCLRRIGQPQLPYGASILKMSSWMGGDRDGNPNVTWHTTKQVVTLLRWRIVELYYREVDELLYELSMTGETSEELQREIEAVSSMWSAPTVPGGKVCRPDQRSGVHWNFHTGVAADEPYRRLLMAVRRRCWRTKKTMEAMYMGSDPEPDFEKEVLTSVDELARPLEIIYRSLVESGDEAVANGRLLDLIRRVRTFGISMACLDVRQESDRHSEALEAITEFLGLGKYTSWSEQEKCDWLVKEIESKRPLLPEELECSDIVKEVLATYKTISELPIEALGAYCISMSRATSDVLAVCLLQKIGGMKKFMRVSPLFETRDDLINAPKVIDAAFSVPWYKNHIQGSQEVMLGYSDSVKDAGKFASTWELHVAMEKILEVGKKHGVNVTFFHGRGGSIGRGGGPPHLTLLAQPAGSLERGHLRLTIQGETIGRHFASAEVAERTLERYSTAVLKHTLTPPPLPSPEFRAAMQELADISAEEYQKTVFKSENDIFVRFFHTYTPTSELGQMNIGSRPAKRRAFGGIDTLRAIPWIFAWTQTRLLLPVWLGNGLALQKYIDAGKLPLLQQMYKEWPMFQSMLDLIDVELGKAQPDLAKHYETKTLKEDDLKNLAQHLRDGLQQAITNVLEVKSADKLLTKDPIVKQSIAMRRPFLDISHVIQAEVLQRLRDAQAKDEEPPKELRDAMIISIQAIIFPGWLGGAQIHGDVRPWALAVENASLRQIEVTIRGQLKYSCVAVGNPAEVWIIGASAGVASASLACAAGGSVVYSVAADRSMEEAKSSSREVCGQSVEECEEILSRAAADGGRAAVLRALVSLLRDAWEAREPPNAAACSCTVSTLIKERRWQDSLFLWRDLADTDHLPLDVAACSMLVSACSKAEQWEQSLEIFASGKRLDEMAYCAGISAMEKGSLWQPAIGMLEKMETESLQLSVFSYSATISAGRAFSCWQQALQLIQGMGSKQILPNTVAINAGIANCERAGKWIAALALFELMLTSDLSPSVVTLGSVVAACGRGQQLTAALAVWDACAWMGVRPSHEAWSALVTACERSGAWQKALLLMEESGSKSGFILSSVVSSCTGALEWERALYLLRQDEFRDPILCSSLVSAWEAGSHWESALLALCRMEERRQMPNAIARTSAIGACEKAQQWERAIALLQAFDSDSIEADVVVFGAAMSACEKAWRWDMAIDLLAQMSIAKIEINTIVYNSAISACGARRKVGLAFLLLEEMLQTYVFPDTVTYSAVITACEKTHEWQLALSVLQRMRSAGTEPNTVTCSAAVSACEKGLSWRHAVALLAQMHVASLEVNEFTFSAAISACEKCNCWEIAVQLFSEAEAAFQAEPSIWVHNAFASALEKGHQLEKLLSLLEGYTQRCVGRLPACVELGHLALAALLATALPPPSFGSLLPGDPGCWTGLWEDQREACCENPWSGRQLACWEGRFNFERCCLGGSDSCFASQSQFGEELKVIELLGWRRKRDGVYVEIGALDGYKYSNTLTLQTCLGWTGMLIEGSPRNFQMLIRNLQYMGRTNVIPQYGAVCPPPFTNTTFSKGDIPAVDGDTRHLSETVRSRFKRLRQRVVVPCRPMSWYLKALAKKHVDFLVLDVEGAELEVLLTMNFSEVLVESLMIELHDLTPFEKAQSWKIRNLMDNLGYKECQKAKLYLSALFVLQNGRYASIC</sequence>
<dbReference type="Gene3D" id="1.20.1440.90">
    <property type="entry name" value="Phosphoenolpyruvate/pyruvate domain"/>
    <property type="match status" value="1"/>
</dbReference>
<keyword evidence="5" id="KW-0456">Lyase</keyword>
<dbReference type="GO" id="GO:0006099">
    <property type="term" value="P:tricarboxylic acid cycle"/>
    <property type="evidence" value="ECO:0007669"/>
    <property type="project" value="InterPro"/>
</dbReference>
<comment type="cofactor">
    <cofactor evidence="1">
        <name>Mg(2+)</name>
        <dbReference type="ChEBI" id="CHEBI:18420"/>
    </cofactor>
</comment>
<feature type="coiled-coil region" evidence="11">
    <location>
        <begin position="861"/>
        <end position="888"/>
    </location>
</feature>
<proteinExistence type="inferred from homology"/>
<keyword evidence="4" id="KW-0460">Magnesium</keyword>
<dbReference type="InterPro" id="IPR029063">
    <property type="entry name" value="SAM-dependent_MTases_sf"/>
</dbReference>
<feature type="repeat" description="PPR" evidence="8">
    <location>
        <begin position="2279"/>
        <end position="2313"/>
    </location>
</feature>
<evidence type="ECO:0000256" key="6">
    <source>
        <dbReference type="ARBA" id="ARBA00023300"/>
    </source>
</evidence>
<evidence type="ECO:0000256" key="5">
    <source>
        <dbReference type="ARBA" id="ARBA00023239"/>
    </source>
</evidence>
<evidence type="ECO:0000256" key="7">
    <source>
        <dbReference type="ARBA" id="ARBA00048995"/>
    </source>
</evidence>
<dbReference type="GO" id="GO:0005829">
    <property type="term" value="C:cytosol"/>
    <property type="evidence" value="ECO:0007669"/>
    <property type="project" value="TreeGrafter"/>
</dbReference>
<dbReference type="Pfam" id="PF05050">
    <property type="entry name" value="Methyltransf_21"/>
    <property type="match status" value="1"/>
</dbReference>
<dbReference type="InterPro" id="IPR015813">
    <property type="entry name" value="Pyrv/PenolPyrv_kinase-like_dom"/>
</dbReference>
<dbReference type="HAMAP" id="MF_00595">
    <property type="entry name" value="PEPcase_type1"/>
    <property type="match status" value="1"/>
</dbReference>
<dbReference type="InterPro" id="IPR011990">
    <property type="entry name" value="TPR-like_helical_dom_sf"/>
</dbReference>
<dbReference type="Pfam" id="PF00311">
    <property type="entry name" value="PEPcase"/>
    <property type="match status" value="1"/>
</dbReference>